<dbReference type="PANTHER" id="PTHR42695">
    <property type="entry name" value="GLUTAMINE AMIDOTRANSFERASE YLR126C-RELATED"/>
    <property type="match status" value="1"/>
</dbReference>
<dbReference type="Proteomes" id="UP001162131">
    <property type="component" value="Unassembled WGS sequence"/>
</dbReference>
<organism evidence="2 3">
    <name type="scientific">Blepharisma stoltei</name>
    <dbReference type="NCBI Taxonomy" id="1481888"/>
    <lineage>
        <taxon>Eukaryota</taxon>
        <taxon>Sar</taxon>
        <taxon>Alveolata</taxon>
        <taxon>Ciliophora</taxon>
        <taxon>Postciliodesmatophora</taxon>
        <taxon>Heterotrichea</taxon>
        <taxon>Heterotrichida</taxon>
        <taxon>Blepharismidae</taxon>
        <taxon>Blepharisma</taxon>
    </lineage>
</organism>
<dbReference type="Gene3D" id="3.40.50.880">
    <property type="match status" value="1"/>
</dbReference>
<comment type="caution">
    <text evidence="2">The sequence shown here is derived from an EMBL/GenBank/DDBJ whole genome shotgun (WGS) entry which is preliminary data.</text>
</comment>
<protein>
    <recommendedName>
        <fullName evidence="1">Glutamine amidotransferase domain-containing protein</fullName>
    </recommendedName>
</protein>
<name>A0AAU9J2W1_9CILI</name>
<dbReference type="Pfam" id="PF00117">
    <property type="entry name" value="GATase"/>
    <property type="match status" value="1"/>
</dbReference>
<dbReference type="InterPro" id="IPR044992">
    <property type="entry name" value="ChyE-like"/>
</dbReference>
<dbReference type="PANTHER" id="PTHR42695:SF5">
    <property type="entry name" value="GLUTAMINE AMIDOTRANSFERASE YLR126C-RELATED"/>
    <property type="match status" value="1"/>
</dbReference>
<keyword evidence="3" id="KW-1185">Reference proteome</keyword>
<dbReference type="InterPro" id="IPR017926">
    <property type="entry name" value="GATASE"/>
</dbReference>
<dbReference type="CDD" id="cd03128">
    <property type="entry name" value="GAT_1"/>
    <property type="match status" value="1"/>
</dbReference>
<evidence type="ECO:0000259" key="1">
    <source>
        <dbReference type="Pfam" id="PF00117"/>
    </source>
</evidence>
<proteinExistence type="predicted"/>
<dbReference type="AlphaFoldDB" id="A0AAU9J2W1"/>
<dbReference type="CDD" id="cd01741">
    <property type="entry name" value="GATase1_1"/>
    <property type="match status" value="1"/>
</dbReference>
<evidence type="ECO:0000313" key="3">
    <source>
        <dbReference type="Proteomes" id="UP001162131"/>
    </source>
</evidence>
<dbReference type="PROSITE" id="PS51273">
    <property type="entry name" value="GATASE_TYPE_1"/>
    <property type="match status" value="1"/>
</dbReference>
<accession>A0AAU9J2W1</accession>
<reference evidence="2" key="1">
    <citation type="submission" date="2021-09" db="EMBL/GenBank/DDBJ databases">
        <authorList>
            <consortium name="AG Swart"/>
            <person name="Singh M."/>
            <person name="Singh A."/>
            <person name="Seah K."/>
            <person name="Emmerich C."/>
        </authorList>
    </citation>
    <scope>NUCLEOTIDE SEQUENCE</scope>
    <source>
        <strain evidence="2">ATCC30299</strain>
    </source>
</reference>
<dbReference type="InterPro" id="IPR029062">
    <property type="entry name" value="Class_I_gatase-like"/>
</dbReference>
<evidence type="ECO:0000313" key="2">
    <source>
        <dbReference type="EMBL" id="CAG9318282.1"/>
    </source>
</evidence>
<gene>
    <name evidence="2" type="ORF">BSTOLATCC_MIC20758</name>
</gene>
<sequence length="383" mass="44485">MERNKKMMLNVIPYHVENQRVIMTFNTIQYQMTQNDIGVYIAASRVIAEWCKIKIYSQEEWENLRGAFDESTKAVMIHVTYFSYLESDNCIYVPVHLPLNGESISQAFTINEELLIGNYNRSLEHNYFEKALQNEALSYLVPILISNPDYATFYFPYYKPYAGFLEAWGSSIFSSSHEKWQHYCVTQNQLPSAEALQTLKGIVILGGKYSAYDEYDWLINLKVFLQQINIDYPYIKLVGICLGAQIIAETFGGKVEKISDTYIVKYESVYTTPEFREKFSNAREEYKVAENHGDNITSLPPNCEIWGYSDTSPIEIFGIQGKWLGFQGHPNYVGKYVEVFNLPYFKKIERVTLEEAETIISQQNSYQSHTVELLQCIKEFLRN</sequence>
<dbReference type="SUPFAM" id="SSF52317">
    <property type="entry name" value="Class I glutamine amidotransferase-like"/>
    <property type="match status" value="1"/>
</dbReference>
<dbReference type="EMBL" id="CAJZBQ010000020">
    <property type="protein sequence ID" value="CAG9318282.1"/>
    <property type="molecule type" value="Genomic_DNA"/>
</dbReference>
<dbReference type="GO" id="GO:0005829">
    <property type="term" value="C:cytosol"/>
    <property type="evidence" value="ECO:0007669"/>
    <property type="project" value="TreeGrafter"/>
</dbReference>
<feature type="domain" description="Glutamine amidotransferase" evidence="1">
    <location>
        <begin position="186"/>
        <end position="333"/>
    </location>
</feature>